<dbReference type="EnsemblMetazoa" id="GAUT046518-RA">
    <property type="protein sequence ID" value="GAUT046518-PA"/>
    <property type="gene ID" value="GAUT046518"/>
</dbReference>
<proteinExistence type="predicted"/>
<accession>A0A1A9VT09</accession>
<name>A0A1A9VT09_GLOAU</name>
<dbReference type="VEuPathDB" id="VectorBase:GAUT046518"/>
<keyword evidence="2" id="KW-1185">Reference proteome</keyword>
<organism evidence="1 2">
    <name type="scientific">Glossina austeni</name>
    <name type="common">Savannah tsetse fly</name>
    <dbReference type="NCBI Taxonomy" id="7395"/>
    <lineage>
        <taxon>Eukaryota</taxon>
        <taxon>Metazoa</taxon>
        <taxon>Ecdysozoa</taxon>
        <taxon>Arthropoda</taxon>
        <taxon>Hexapoda</taxon>
        <taxon>Insecta</taxon>
        <taxon>Pterygota</taxon>
        <taxon>Neoptera</taxon>
        <taxon>Endopterygota</taxon>
        <taxon>Diptera</taxon>
        <taxon>Brachycera</taxon>
        <taxon>Muscomorpha</taxon>
        <taxon>Hippoboscoidea</taxon>
        <taxon>Glossinidae</taxon>
        <taxon>Glossina</taxon>
    </lineage>
</organism>
<protein>
    <submittedName>
        <fullName evidence="1">Uncharacterized protein</fullName>
    </submittedName>
</protein>
<sequence length="137" mass="15898">MQCIEEIGSNSKIKEMCPSTSLFEASNQIINFGIHVWFLNDFSRVVPGDTQKLRSFRIKDTSNLSNCHLAHELYSHVDDKKAAIQFRPQNRYSKQSASTHKSTSTLHLYQINHQNSDEKGYRTKEENVLFQFSSHFQ</sequence>
<evidence type="ECO:0000313" key="1">
    <source>
        <dbReference type="EnsemblMetazoa" id="GAUT046518-PA"/>
    </source>
</evidence>
<evidence type="ECO:0000313" key="2">
    <source>
        <dbReference type="Proteomes" id="UP000078200"/>
    </source>
</evidence>
<dbReference type="AlphaFoldDB" id="A0A1A9VT09"/>
<reference evidence="1" key="1">
    <citation type="submission" date="2020-05" db="UniProtKB">
        <authorList>
            <consortium name="EnsemblMetazoa"/>
        </authorList>
    </citation>
    <scope>IDENTIFICATION</scope>
    <source>
        <strain evidence="1">TTRI</strain>
    </source>
</reference>
<dbReference type="Proteomes" id="UP000078200">
    <property type="component" value="Unassembled WGS sequence"/>
</dbReference>